<dbReference type="GO" id="GO:0043565">
    <property type="term" value="F:sequence-specific DNA binding"/>
    <property type="evidence" value="ECO:0007669"/>
    <property type="project" value="InterPro"/>
</dbReference>
<evidence type="ECO:0000313" key="5">
    <source>
        <dbReference type="EMBL" id="ADV68303.1"/>
    </source>
</evidence>
<dbReference type="PROSITE" id="PS01124">
    <property type="entry name" value="HTH_ARAC_FAMILY_2"/>
    <property type="match status" value="1"/>
</dbReference>
<dbReference type="Pfam" id="PF12833">
    <property type="entry name" value="HTH_18"/>
    <property type="match status" value="1"/>
</dbReference>
<dbReference type="HOGENOM" id="CLU_066193_4_1_0"/>
<dbReference type="STRING" id="709986.Deima_2671"/>
<feature type="domain" description="HTH araC/xylS-type" evidence="4">
    <location>
        <begin position="186"/>
        <end position="270"/>
    </location>
</feature>
<gene>
    <name evidence="5" type="ordered locus">Deima_2671</name>
</gene>
<dbReference type="eggNOG" id="COG2207">
    <property type="taxonomic scope" value="Bacteria"/>
</dbReference>
<evidence type="ECO:0000256" key="2">
    <source>
        <dbReference type="ARBA" id="ARBA00023125"/>
    </source>
</evidence>
<evidence type="ECO:0000256" key="3">
    <source>
        <dbReference type="ARBA" id="ARBA00023163"/>
    </source>
</evidence>
<keyword evidence="3" id="KW-0804">Transcription</keyword>
<dbReference type="GO" id="GO:0003700">
    <property type="term" value="F:DNA-binding transcription factor activity"/>
    <property type="evidence" value="ECO:0007669"/>
    <property type="project" value="InterPro"/>
</dbReference>
<dbReference type="SMART" id="SM00342">
    <property type="entry name" value="HTH_ARAC"/>
    <property type="match status" value="1"/>
</dbReference>
<dbReference type="OrthoDB" id="323290at2"/>
<protein>
    <submittedName>
        <fullName evidence="5">Transcriptional regulator, AraC family</fullName>
    </submittedName>
</protein>
<dbReference type="Pfam" id="PF20240">
    <property type="entry name" value="DUF6597"/>
    <property type="match status" value="1"/>
</dbReference>
<dbReference type="Proteomes" id="UP000008635">
    <property type="component" value="Chromosome"/>
</dbReference>
<dbReference type="InterPro" id="IPR009057">
    <property type="entry name" value="Homeodomain-like_sf"/>
</dbReference>
<dbReference type="InterPro" id="IPR018060">
    <property type="entry name" value="HTH_AraC"/>
</dbReference>
<reference evidence="6" key="2">
    <citation type="submission" date="2011-01" db="EMBL/GenBank/DDBJ databases">
        <title>The complete genome of Deinococcus maricopensis DSM 21211.</title>
        <authorList>
            <consortium name="US DOE Joint Genome Institute (JGI-PGF)"/>
            <person name="Lucas S."/>
            <person name="Copeland A."/>
            <person name="Lapidus A."/>
            <person name="Goodwin L."/>
            <person name="Pitluck S."/>
            <person name="Kyrpides N."/>
            <person name="Mavromatis K."/>
            <person name="Pagani I."/>
            <person name="Ivanova N."/>
            <person name="Ovchinnikova G."/>
            <person name="Zeytun A."/>
            <person name="Detter J.C."/>
            <person name="Han C."/>
            <person name="Land M."/>
            <person name="Hauser L."/>
            <person name="Markowitz V."/>
            <person name="Cheng J.-F."/>
            <person name="Hugenholtz P."/>
            <person name="Woyke T."/>
            <person name="Wu D."/>
            <person name="Pukall R."/>
            <person name="Gehrich-Schroeter G."/>
            <person name="Brambilla E."/>
            <person name="Klenk H.-P."/>
            <person name="Eisen J.A."/>
        </authorList>
    </citation>
    <scope>NUCLEOTIDE SEQUENCE [LARGE SCALE GENOMIC DNA]</scope>
    <source>
        <strain evidence="6">DSM 21211 / LMG 22137 / NRRL B-23946 / LB-34</strain>
    </source>
</reference>
<keyword evidence="2" id="KW-0238">DNA-binding</keyword>
<keyword evidence="6" id="KW-1185">Reference proteome</keyword>
<evidence type="ECO:0000313" key="6">
    <source>
        <dbReference type="Proteomes" id="UP000008635"/>
    </source>
</evidence>
<dbReference type="Gene3D" id="1.10.10.60">
    <property type="entry name" value="Homeodomain-like"/>
    <property type="match status" value="1"/>
</dbReference>
<reference evidence="5 6" key="1">
    <citation type="journal article" date="2011" name="Stand. Genomic Sci.">
        <title>Complete genome sequence of Deinococcus maricopensis type strain (LB-34).</title>
        <authorList>
            <person name="Pukall R."/>
            <person name="Zeytun A."/>
            <person name="Lucas S."/>
            <person name="Lapidus A."/>
            <person name="Hammon N."/>
            <person name="Deshpande S."/>
            <person name="Nolan M."/>
            <person name="Cheng J.F."/>
            <person name="Pitluck S."/>
            <person name="Liolios K."/>
            <person name="Pagani I."/>
            <person name="Mikhailova N."/>
            <person name="Ivanova N."/>
            <person name="Mavromatis K."/>
            <person name="Pati A."/>
            <person name="Tapia R."/>
            <person name="Han C."/>
            <person name="Goodwin L."/>
            <person name="Chen A."/>
            <person name="Palaniappan K."/>
            <person name="Land M."/>
            <person name="Hauser L."/>
            <person name="Chang Y.J."/>
            <person name="Jeffries C.D."/>
            <person name="Brambilla E.M."/>
            <person name="Rohde M."/>
            <person name="Goker M."/>
            <person name="Detter J.C."/>
            <person name="Woyke T."/>
            <person name="Bristow J."/>
            <person name="Eisen J.A."/>
            <person name="Markowitz V."/>
            <person name="Hugenholtz P."/>
            <person name="Kyrpides N.C."/>
            <person name="Klenk H.P."/>
        </authorList>
    </citation>
    <scope>NUCLEOTIDE SEQUENCE [LARGE SCALE GENOMIC DNA]</scope>
    <source>
        <strain evidence="6">DSM 21211 / LMG 22137 / NRRL B-23946 / LB-34</strain>
    </source>
</reference>
<proteinExistence type="predicted"/>
<dbReference type="InterPro" id="IPR050204">
    <property type="entry name" value="AraC_XylS_family_regulators"/>
</dbReference>
<sequence length="281" mass="31261">MRPAGAPVMLNGMPYRETPPHPALRGLVRTYWSVEEQHTPHTQDHHFMPERTVRLTFYSGDAHVGTPGADDLTRLPPTYVLGLHRTPLRVVSVGFMRALGVELYPWGAQQLLGWTDGDDPTLAPARDPTLTRLGAQVRALLTLGAWEDARGHVETWLLARARTNARAPGIGVQAATHLYASLGAARITDLADTANVSVRHLERQFRAEVGVTPKVLARLIRFEEAHNRLWQQPDVPLAALAVDLGFADQAHFTREFRAFAHATPARLAQHLRHLSTFHVHM</sequence>
<evidence type="ECO:0000259" key="4">
    <source>
        <dbReference type="PROSITE" id="PS01124"/>
    </source>
</evidence>
<keyword evidence="1" id="KW-0805">Transcription regulation</keyword>
<dbReference type="SUPFAM" id="SSF46689">
    <property type="entry name" value="Homeodomain-like"/>
    <property type="match status" value="1"/>
</dbReference>
<organism evidence="5 6">
    <name type="scientific">Deinococcus maricopensis (strain DSM 21211 / LMG 22137 / NRRL B-23946 / LB-34)</name>
    <dbReference type="NCBI Taxonomy" id="709986"/>
    <lineage>
        <taxon>Bacteria</taxon>
        <taxon>Thermotogati</taxon>
        <taxon>Deinococcota</taxon>
        <taxon>Deinococci</taxon>
        <taxon>Deinococcales</taxon>
        <taxon>Deinococcaceae</taxon>
        <taxon>Deinococcus</taxon>
    </lineage>
</organism>
<dbReference type="AlphaFoldDB" id="E8UB64"/>
<name>E8UB64_DEIML</name>
<dbReference type="InterPro" id="IPR046532">
    <property type="entry name" value="DUF6597"/>
</dbReference>
<dbReference type="PANTHER" id="PTHR46796">
    <property type="entry name" value="HTH-TYPE TRANSCRIPTIONAL ACTIVATOR RHAS-RELATED"/>
    <property type="match status" value="1"/>
</dbReference>
<dbReference type="EMBL" id="CP002454">
    <property type="protein sequence ID" value="ADV68303.1"/>
    <property type="molecule type" value="Genomic_DNA"/>
</dbReference>
<dbReference type="PANTHER" id="PTHR46796:SF15">
    <property type="entry name" value="BLL1074 PROTEIN"/>
    <property type="match status" value="1"/>
</dbReference>
<accession>E8UB64</accession>
<evidence type="ECO:0000256" key="1">
    <source>
        <dbReference type="ARBA" id="ARBA00023015"/>
    </source>
</evidence>
<dbReference type="KEGG" id="dmr:Deima_2671"/>